<evidence type="ECO:0008006" key="3">
    <source>
        <dbReference type="Google" id="ProtNLM"/>
    </source>
</evidence>
<feature type="non-terminal residue" evidence="1">
    <location>
        <position position="76"/>
    </location>
</feature>
<proteinExistence type="predicted"/>
<evidence type="ECO:0000313" key="1">
    <source>
        <dbReference type="EMBL" id="GMS81519.1"/>
    </source>
</evidence>
<name>A0AAV5SMZ2_9BILA</name>
<comment type="caution">
    <text evidence="1">The sequence shown here is derived from an EMBL/GenBank/DDBJ whole genome shotgun (WGS) entry which is preliminary data.</text>
</comment>
<organism evidence="1 2">
    <name type="scientific">Pristionchus entomophagus</name>
    <dbReference type="NCBI Taxonomy" id="358040"/>
    <lineage>
        <taxon>Eukaryota</taxon>
        <taxon>Metazoa</taxon>
        <taxon>Ecdysozoa</taxon>
        <taxon>Nematoda</taxon>
        <taxon>Chromadorea</taxon>
        <taxon>Rhabditida</taxon>
        <taxon>Rhabditina</taxon>
        <taxon>Diplogasteromorpha</taxon>
        <taxon>Diplogasteroidea</taxon>
        <taxon>Neodiplogasteridae</taxon>
        <taxon>Pristionchus</taxon>
    </lineage>
</organism>
<dbReference type="Proteomes" id="UP001432027">
    <property type="component" value="Unassembled WGS sequence"/>
</dbReference>
<dbReference type="AlphaFoldDB" id="A0AAV5SMZ2"/>
<protein>
    <recommendedName>
        <fullName evidence="3">G protein-coupled receptor</fullName>
    </recommendedName>
</protein>
<reference evidence="1" key="1">
    <citation type="submission" date="2023-10" db="EMBL/GenBank/DDBJ databases">
        <title>Genome assembly of Pristionchus species.</title>
        <authorList>
            <person name="Yoshida K."/>
            <person name="Sommer R.J."/>
        </authorList>
    </citation>
    <scope>NUCLEOTIDE SEQUENCE</scope>
    <source>
        <strain evidence="1">RS0144</strain>
    </source>
</reference>
<accession>A0AAV5SMZ2</accession>
<gene>
    <name evidence="1" type="ORF">PENTCL1PPCAC_3694</name>
</gene>
<evidence type="ECO:0000313" key="2">
    <source>
        <dbReference type="Proteomes" id="UP001432027"/>
    </source>
</evidence>
<dbReference type="EMBL" id="BTSX01000001">
    <property type="protein sequence ID" value="GMS81519.1"/>
    <property type="molecule type" value="Genomic_DNA"/>
</dbReference>
<sequence>MYRSDFRQIVSGLVYFRLEILPIAFSFFDNQPYQMSELNLTTFTFIATESSHRIIASGMAKREELSNTDDEYGEHP</sequence>
<keyword evidence="2" id="KW-1185">Reference proteome</keyword>